<evidence type="ECO:0000259" key="8">
    <source>
        <dbReference type="Pfam" id="PF20684"/>
    </source>
</evidence>
<evidence type="ECO:0000313" key="9">
    <source>
        <dbReference type="EMBL" id="KAG7291172.1"/>
    </source>
</evidence>
<evidence type="ECO:0000256" key="6">
    <source>
        <dbReference type="SAM" id="MobiDB-lite"/>
    </source>
</evidence>
<feature type="transmembrane region" description="Helical" evidence="7">
    <location>
        <begin position="23"/>
        <end position="46"/>
    </location>
</feature>
<organism evidence="9 10">
    <name type="scientific">Staphylotrichum longicolle</name>
    <dbReference type="NCBI Taxonomy" id="669026"/>
    <lineage>
        <taxon>Eukaryota</taxon>
        <taxon>Fungi</taxon>
        <taxon>Dikarya</taxon>
        <taxon>Ascomycota</taxon>
        <taxon>Pezizomycotina</taxon>
        <taxon>Sordariomycetes</taxon>
        <taxon>Sordariomycetidae</taxon>
        <taxon>Sordariales</taxon>
        <taxon>Chaetomiaceae</taxon>
        <taxon>Staphylotrichum</taxon>
    </lineage>
</organism>
<dbReference type="Proteomes" id="UP001197093">
    <property type="component" value="Unassembled WGS sequence"/>
</dbReference>
<comment type="similarity">
    <text evidence="5">Belongs to the SAT4 family.</text>
</comment>
<gene>
    <name evidence="9" type="ORF">NEMBOFW57_001184</name>
</gene>
<feature type="transmembrane region" description="Helical" evidence="7">
    <location>
        <begin position="58"/>
        <end position="79"/>
    </location>
</feature>
<comment type="caution">
    <text evidence="9">The sequence shown here is derived from an EMBL/GenBank/DDBJ whole genome shotgun (WGS) entry which is preliminary data.</text>
</comment>
<feature type="domain" description="Rhodopsin" evidence="8">
    <location>
        <begin position="42"/>
        <end position="224"/>
    </location>
</feature>
<feature type="compositionally biased region" description="Polar residues" evidence="6">
    <location>
        <begin position="271"/>
        <end position="284"/>
    </location>
</feature>
<dbReference type="InterPro" id="IPR049326">
    <property type="entry name" value="Rhodopsin_dom_fungi"/>
</dbReference>
<dbReference type="AlphaFoldDB" id="A0AAD4F411"/>
<reference evidence="9" key="1">
    <citation type="submission" date="2023-02" db="EMBL/GenBank/DDBJ databases">
        <authorList>
            <person name="Palmer J.M."/>
        </authorList>
    </citation>
    <scope>NUCLEOTIDE SEQUENCE</scope>
    <source>
        <strain evidence="9">FW57</strain>
    </source>
</reference>
<dbReference type="Pfam" id="PF20684">
    <property type="entry name" value="Fung_rhodopsin"/>
    <property type="match status" value="1"/>
</dbReference>
<keyword evidence="10" id="KW-1185">Reference proteome</keyword>
<feature type="region of interest" description="Disordered" evidence="6">
    <location>
        <begin position="266"/>
        <end position="296"/>
    </location>
</feature>
<dbReference type="EMBL" id="JAHCVI010000001">
    <property type="protein sequence ID" value="KAG7291172.1"/>
    <property type="molecule type" value="Genomic_DNA"/>
</dbReference>
<keyword evidence="3 7" id="KW-1133">Transmembrane helix</keyword>
<comment type="subcellular location">
    <subcellularLocation>
        <location evidence="1">Membrane</location>
        <topology evidence="1">Multi-pass membrane protein</topology>
    </subcellularLocation>
</comment>
<protein>
    <recommendedName>
        <fullName evidence="8">Rhodopsin domain-containing protein</fullName>
    </recommendedName>
</protein>
<feature type="transmembrane region" description="Helical" evidence="7">
    <location>
        <begin position="99"/>
        <end position="124"/>
    </location>
</feature>
<evidence type="ECO:0000256" key="3">
    <source>
        <dbReference type="ARBA" id="ARBA00022989"/>
    </source>
</evidence>
<keyword evidence="4 7" id="KW-0472">Membrane</keyword>
<proteinExistence type="inferred from homology"/>
<dbReference type="PANTHER" id="PTHR33048">
    <property type="entry name" value="PTH11-LIKE INTEGRAL MEMBRANE PROTEIN (AFU_ORTHOLOGUE AFUA_5G11245)"/>
    <property type="match status" value="1"/>
</dbReference>
<name>A0AAD4F411_9PEZI</name>
<feature type="transmembrane region" description="Helical" evidence="7">
    <location>
        <begin position="136"/>
        <end position="157"/>
    </location>
</feature>
<keyword evidence="2 7" id="KW-0812">Transmembrane</keyword>
<evidence type="ECO:0000256" key="4">
    <source>
        <dbReference type="ARBA" id="ARBA00023136"/>
    </source>
</evidence>
<dbReference type="InterPro" id="IPR052337">
    <property type="entry name" value="SAT4-like"/>
</dbReference>
<evidence type="ECO:0000256" key="5">
    <source>
        <dbReference type="ARBA" id="ARBA00038359"/>
    </source>
</evidence>
<feature type="transmembrane region" description="Helical" evidence="7">
    <location>
        <begin position="180"/>
        <end position="203"/>
    </location>
</feature>
<evidence type="ECO:0000256" key="1">
    <source>
        <dbReference type="ARBA" id="ARBA00004141"/>
    </source>
</evidence>
<accession>A0AAD4F411</accession>
<sequence length="355" mass="40158">MDTPLPKLSPEEMALLPHDDRGAALNGISWFLTALATVFLCLRVYCKVLSRRGLWWDDWILILSWVLLVIDSALVTVLVLDFGFGKHSWDFAPPSIDRFYLIVQARATITITAIVWTKTAFALTLLRLTDGWTKRLLYAIIVSMNIAMGLSAMLNWVQCQPLAKAWTITMPGTCWDPRVLTYYSMFSSAYSATMDFILALLPWKLIWGLQMKKKEKFGVAIAMSMDDAADLVQWDITETAVTMIAACIPLLRILIREARDSTRRYYHTGARSRTTKSAAPQTWNGGDGIDGNKTSRTTIDARSFQKGDDQSDKSILDSDTTLAKPGRIKRTEEYSVEYHDRRNGEAGTYELRNYP</sequence>
<dbReference type="PANTHER" id="PTHR33048:SF42">
    <property type="entry name" value="INTEGRAL MEMBRANE PROTEIN"/>
    <property type="match status" value="1"/>
</dbReference>
<evidence type="ECO:0000313" key="10">
    <source>
        <dbReference type="Proteomes" id="UP001197093"/>
    </source>
</evidence>
<dbReference type="GO" id="GO:0016020">
    <property type="term" value="C:membrane"/>
    <property type="evidence" value="ECO:0007669"/>
    <property type="project" value="UniProtKB-SubCell"/>
</dbReference>
<evidence type="ECO:0000256" key="2">
    <source>
        <dbReference type="ARBA" id="ARBA00022692"/>
    </source>
</evidence>
<evidence type="ECO:0000256" key="7">
    <source>
        <dbReference type="SAM" id="Phobius"/>
    </source>
</evidence>